<gene>
    <name evidence="2" type="ORF">CR513_23463</name>
</gene>
<organism evidence="2 3">
    <name type="scientific">Mucuna pruriens</name>
    <name type="common">Velvet bean</name>
    <name type="synonym">Dolichos pruriens</name>
    <dbReference type="NCBI Taxonomy" id="157652"/>
    <lineage>
        <taxon>Eukaryota</taxon>
        <taxon>Viridiplantae</taxon>
        <taxon>Streptophyta</taxon>
        <taxon>Embryophyta</taxon>
        <taxon>Tracheophyta</taxon>
        <taxon>Spermatophyta</taxon>
        <taxon>Magnoliopsida</taxon>
        <taxon>eudicotyledons</taxon>
        <taxon>Gunneridae</taxon>
        <taxon>Pentapetalae</taxon>
        <taxon>rosids</taxon>
        <taxon>fabids</taxon>
        <taxon>Fabales</taxon>
        <taxon>Fabaceae</taxon>
        <taxon>Papilionoideae</taxon>
        <taxon>50 kb inversion clade</taxon>
        <taxon>NPAAA clade</taxon>
        <taxon>indigoferoid/millettioid clade</taxon>
        <taxon>Phaseoleae</taxon>
        <taxon>Mucuna</taxon>
    </lineage>
</organism>
<name>A0A371GUG3_MUCPR</name>
<dbReference type="Proteomes" id="UP000257109">
    <property type="component" value="Unassembled WGS sequence"/>
</dbReference>
<sequence>MKHPIEDHSLFGIDLIDELVEEHLQLDTNSDDISNFTGDTDIFGCLGSITDEADYDESGEVYNLSDSEDDIINLADLSPEVELLDLLDQVYKYEDPECSNNVDVQVAETKKQLLMQVGATFITEYESANIARRPKDGQSRLANDNSGSEDRKQSEAESVSNSKVQNLFPSGSDFNLIQNVESDLNLTRAGSNPTNMSRP</sequence>
<feature type="region of interest" description="Disordered" evidence="1">
    <location>
        <begin position="132"/>
        <end position="172"/>
    </location>
</feature>
<protein>
    <submittedName>
        <fullName evidence="2">Uncharacterized protein</fullName>
    </submittedName>
</protein>
<evidence type="ECO:0000313" key="2">
    <source>
        <dbReference type="EMBL" id="RDX94182.1"/>
    </source>
</evidence>
<feature type="compositionally biased region" description="Polar residues" evidence="1">
    <location>
        <begin position="156"/>
        <end position="172"/>
    </location>
</feature>
<feature type="non-terminal residue" evidence="2">
    <location>
        <position position="1"/>
    </location>
</feature>
<comment type="caution">
    <text evidence="2">The sequence shown here is derived from an EMBL/GenBank/DDBJ whole genome shotgun (WGS) entry which is preliminary data.</text>
</comment>
<evidence type="ECO:0000256" key="1">
    <source>
        <dbReference type="SAM" id="MobiDB-lite"/>
    </source>
</evidence>
<proteinExistence type="predicted"/>
<reference evidence="2" key="1">
    <citation type="submission" date="2018-05" db="EMBL/GenBank/DDBJ databases">
        <title>Draft genome of Mucuna pruriens seed.</title>
        <authorList>
            <person name="Nnadi N.E."/>
            <person name="Vos R."/>
            <person name="Hasami M.H."/>
            <person name="Devisetty U.K."/>
            <person name="Aguiy J.C."/>
        </authorList>
    </citation>
    <scope>NUCLEOTIDE SEQUENCE [LARGE SCALE GENOMIC DNA]</scope>
    <source>
        <strain evidence="2">JCA_2017</strain>
    </source>
</reference>
<accession>A0A371GUG3</accession>
<keyword evidence="3" id="KW-1185">Reference proteome</keyword>
<dbReference type="EMBL" id="QJKJ01004439">
    <property type="protein sequence ID" value="RDX94182.1"/>
    <property type="molecule type" value="Genomic_DNA"/>
</dbReference>
<evidence type="ECO:0000313" key="3">
    <source>
        <dbReference type="Proteomes" id="UP000257109"/>
    </source>
</evidence>
<dbReference type="OrthoDB" id="1459910at2759"/>
<dbReference type="AlphaFoldDB" id="A0A371GUG3"/>